<sequence>MDKGLIAAGFEQSWLNLFGKEFTDIDGTKLALATLSEPVISGKLLLFAPENVIQSYVGPYLQIPVSPFLLKE</sequence>
<comment type="caution">
    <text evidence="1">The sequence shown here is derived from an EMBL/GenBank/DDBJ whole genome shotgun (WGS) entry which is preliminary data.</text>
</comment>
<organism evidence="1 2">
    <name type="scientific">Hibiscus sabdariffa</name>
    <name type="common">roselle</name>
    <dbReference type="NCBI Taxonomy" id="183260"/>
    <lineage>
        <taxon>Eukaryota</taxon>
        <taxon>Viridiplantae</taxon>
        <taxon>Streptophyta</taxon>
        <taxon>Embryophyta</taxon>
        <taxon>Tracheophyta</taxon>
        <taxon>Spermatophyta</taxon>
        <taxon>Magnoliopsida</taxon>
        <taxon>eudicotyledons</taxon>
        <taxon>Gunneridae</taxon>
        <taxon>Pentapetalae</taxon>
        <taxon>rosids</taxon>
        <taxon>malvids</taxon>
        <taxon>Malvales</taxon>
        <taxon>Malvaceae</taxon>
        <taxon>Malvoideae</taxon>
        <taxon>Hibiscus</taxon>
    </lineage>
</organism>
<keyword evidence="2" id="KW-1185">Reference proteome</keyword>
<name>A0ABR2T028_9ROSI</name>
<evidence type="ECO:0000313" key="1">
    <source>
        <dbReference type="EMBL" id="KAK9030579.1"/>
    </source>
</evidence>
<evidence type="ECO:0000313" key="2">
    <source>
        <dbReference type="Proteomes" id="UP001396334"/>
    </source>
</evidence>
<dbReference type="Proteomes" id="UP001396334">
    <property type="component" value="Unassembled WGS sequence"/>
</dbReference>
<accession>A0ABR2T028</accession>
<proteinExistence type="predicted"/>
<reference evidence="1 2" key="1">
    <citation type="journal article" date="2024" name="G3 (Bethesda)">
        <title>Genome assembly of Hibiscus sabdariffa L. provides insights into metabolisms of medicinal natural products.</title>
        <authorList>
            <person name="Kim T."/>
        </authorList>
    </citation>
    <scope>NUCLEOTIDE SEQUENCE [LARGE SCALE GENOMIC DNA]</scope>
    <source>
        <strain evidence="1">TK-2024</strain>
        <tissue evidence="1">Old leaves</tissue>
    </source>
</reference>
<dbReference type="EMBL" id="JBBPBN010000010">
    <property type="protein sequence ID" value="KAK9030579.1"/>
    <property type="molecule type" value="Genomic_DNA"/>
</dbReference>
<gene>
    <name evidence="1" type="ORF">V6N11_032001</name>
</gene>
<protein>
    <submittedName>
        <fullName evidence="1">Uncharacterized protein</fullName>
    </submittedName>
</protein>